<evidence type="ECO:0000256" key="5">
    <source>
        <dbReference type="RuleBase" id="RU362024"/>
    </source>
</evidence>
<dbReference type="Proteomes" id="UP000094291">
    <property type="component" value="Unassembled WGS sequence"/>
</dbReference>
<keyword evidence="2 5" id="KW-0489">Methyltransferase</keyword>
<comment type="subunit">
    <text evidence="5">Homodimer.</text>
</comment>
<dbReference type="InterPro" id="IPR001537">
    <property type="entry name" value="SpoU_MeTrfase"/>
</dbReference>
<keyword evidence="5" id="KW-0819">tRNA processing</keyword>
<evidence type="ECO:0000313" key="9">
    <source>
        <dbReference type="Proteomes" id="UP000094291"/>
    </source>
</evidence>
<dbReference type="Gene3D" id="3.40.1280.10">
    <property type="match status" value="1"/>
</dbReference>
<comment type="function">
    <text evidence="5">Catalyzes the formation of 2'O-methylated cytidine (Cm32) or 2'O-methylated uridine (Um32) at position 32 in tRNA.</text>
</comment>
<keyword evidence="9" id="KW-1185">Reference proteome</keyword>
<accession>A0A1E2V5S9</accession>
<dbReference type="PANTHER" id="PTHR42786">
    <property type="entry name" value="TRNA/RRNA METHYLTRANSFERASE"/>
    <property type="match status" value="1"/>
</dbReference>
<evidence type="ECO:0000256" key="3">
    <source>
        <dbReference type="ARBA" id="ARBA00022679"/>
    </source>
</evidence>
<dbReference type="NCBIfam" id="TIGR00050">
    <property type="entry name" value="rRNA_methyl_1"/>
    <property type="match status" value="1"/>
</dbReference>
<dbReference type="InterPro" id="IPR029028">
    <property type="entry name" value="Alpha/beta_knot_MTases"/>
</dbReference>
<keyword evidence="3 8" id="KW-0808">Transferase</keyword>
<dbReference type="FunFam" id="3.40.1280.10:FF:000006">
    <property type="entry name" value="Uncharacterized tRNA/rRNA methyltransferase HI_0380"/>
    <property type="match status" value="1"/>
</dbReference>
<evidence type="ECO:0000256" key="4">
    <source>
        <dbReference type="ARBA" id="ARBA00022691"/>
    </source>
</evidence>
<keyword evidence="5" id="KW-0963">Cytoplasm</keyword>
<feature type="compositionally biased region" description="Basic and acidic residues" evidence="6">
    <location>
        <begin position="261"/>
        <end position="270"/>
    </location>
</feature>
<name>A0A1E2V5S9_9GAMM</name>
<dbReference type="Pfam" id="PF00588">
    <property type="entry name" value="SpoU_methylase"/>
    <property type="match status" value="1"/>
</dbReference>
<sequence length="270" mass="29671">MLERIRIILVGTSHPGNIGGAARAMKNMGLSDLALVAPRAQFPHPEAEHRATGATDILSRVNVYDTLADATTDCTLIAGASARNRNMPWPLIKPRALGEQLKATLPNPQAQAALVFGREDRGLSNEELHQCHLHVNIPTNPDFSSLNLAAAVQVLAYEARLALHEEAEAQQPPFGTEWDVPFATGEDLERFFVHLEKTLVDIDFHNPNNPRQLMARLRRLYLRAQPDTMELNILRGILSATEKCAATASTSKSAGQTQHQGHSDTDPHHE</sequence>
<dbReference type="RefSeq" id="WP_068996715.1">
    <property type="nucleotide sequence ID" value="NZ_MDTQ01000001.1"/>
</dbReference>
<comment type="catalytic activity">
    <reaction evidence="5">
        <text>cytidine(32) in tRNA + S-adenosyl-L-methionine = 2'-O-methylcytidine(32) in tRNA + S-adenosyl-L-homocysteine + H(+)</text>
        <dbReference type="Rhea" id="RHEA:42932"/>
        <dbReference type="Rhea" id="RHEA-COMP:10288"/>
        <dbReference type="Rhea" id="RHEA-COMP:10289"/>
        <dbReference type="ChEBI" id="CHEBI:15378"/>
        <dbReference type="ChEBI" id="CHEBI:57856"/>
        <dbReference type="ChEBI" id="CHEBI:59789"/>
        <dbReference type="ChEBI" id="CHEBI:74495"/>
        <dbReference type="ChEBI" id="CHEBI:82748"/>
        <dbReference type="EC" id="2.1.1.200"/>
    </reaction>
</comment>
<dbReference type="STRING" id="197479.BFW38_01010"/>
<dbReference type="GO" id="GO:0160206">
    <property type="term" value="F:tRNA (cytidine(32)/uridine(32)-2'-O)-methyltransferase activity"/>
    <property type="evidence" value="ECO:0007669"/>
    <property type="project" value="UniProtKB-EC"/>
</dbReference>
<dbReference type="PANTHER" id="PTHR42786:SF2">
    <property type="entry name" value="TRNA (CYTIDINE_URIDINE-2'-O-)-METHYLTRANSFERASE TRMJ"/>
    <property type="match status" value="1"/>
</dbReference>
<evidence type="ECO:0000259" key="7">
    <source>
        <dbReference type="Pfam" id="PF00588"/>
    </source>
</evidence>
<dbReference type="EMBL" id="MDTQ01000001">
    <property type="protein sequence ID" value="ODC02331.1"/>
    <property type="molecule type" value="Genomic_DNA"/>
</dbReference>
<keyword evidence="4 5" id="KW-0949">S-adenosyl-L-methionine</keyword>
<comment type="catalytic activity">
    <reaction evidence="5">
        <text>uridine(32) in tRNA + S-adenosyl-L-methionine = 2'-O-methyluridine(32) in tRNA + S-adenosyl-L-homocysteine + H(+)</text>
        <dbReference type="Rhea" id="RHEA:42936"/>
        <dbReference type="Rhea" id="RHEA-COMP:10107"/>
        <dbReference type="Rhea" id="RHEA-COMP:10290"/>
        <dbReference type="ChEBI" id="CHEBI:15378"/>
        <dbReference type="ChEBI" id="CHEBI:57856"/>
        <dbReference type="ChEBI" id="CHEBI:59789"/>
        <dbReference type="ChEBI" id="CHEBI:65315"/>
        <dbReference type="ChEBI" id="CHEBI:74478"/>
        <dbReference type="EC" id="2.1.1.200"/>
    </reaction>
</comment>
<dbReference type="GO" id="GO:0003723">
    <property type="term" value="F:RNA binding"/>
    <property type="evidence" value="ECO:0007669"/>
    <property type="project" value="InterPro"/>
</dbReference>
<dbReference type="GO" id="GO:0106339">
    <property type="term" value="F:tRNA (cytidine(32)-2'-O)-methyltransferase activity"/>
    <property type="evidence" value="ECO:0007669"/>
    <property type="project" value="RHEA"/>
</dbReference>
<evidence type="ECO:0000313" key="8">
    <source>
        <dbReference type="EMBL" id="ODC02331.1"/>
    </source>
</evidence>
<dbReference type="GO" id="GO:0005829">
    <property type="term" value="C:cytosol"/>
    <property type="evidence" value="ECO:0007669"/>
    <property type="project" value="TreeGrafter"/>
</dbReference>
<dbReference type="SUPFAM" id="SSF75217">
    <property type="entry name" value="alpha/beta knot"/>
    <property type="match status" value="1"/>
</dbReference>
<gene>
    <name evidence="5" type="primary">trmJ</name>
    <name evidence="8" type="ORF">BFW38_01010</name>
</gene>
<evidence type="ECO:0000256" key="6">
    <source>
        <dbReference type="SAM" id="MobiDB-lite"/>
    </source>
</evidence>
<dbReference type="AlphaFoldDB" id="A0A1E2V5S9"/>
<dbReference type="CDD" id="cd18093">
    <property type="entry name" value="SpoU-like_TrmJ"/>
    <property type="match status" value="1"/>
</dbReference>
<dbReference type="Gene3D" id="1.10.8.590">
    <property type="match status" value="1"/>
</dbReference>
<feature type="domain" description="tRNA/rRNA methyltransferase SpoU type" evidence="7">
    <location>
        <begin position="5"/>
        <end position="157"/>
    </location>
</feature>
<organism evidence="8 9">
    <name type="scientific">Terasakiispira papahanaumokuakeensis</name>
    <dbReference type="NCBI Taxonomy" id="197479"/>
    <lineage>
        <taxon>Bacteria</taxon>
        <taxon>Pseudomonadati</taxon>
        <taxon>Pseudomonadota</taxon>
        <taxon>Gammaproteobacteria</taxon>
        <taxon>Oceanospirillales</taxon>
        <taxon>Terasakiispira</taxon>
    </lineage>
</organism>
<protein>
    <recommendedName>
        <fullName evidence="5">tRNA (cytidine/uridine-2'-O-)-methyltransferase TrmJ</fullName>
        <ecNumber evidence="5">2.1.1.200</ecNumber>
    </recommendedName>
    <alternativeName>
        <fullName evidence="5">tRNA (cytidine(32)/uridine(32)-2'-O)-methyltransferase</fullName>
    </alternativeName>
    <alternativeName>
        <fullName evidence="5">tRNA Cm32/Um32 methyltransferase</fullName>
    </alternativeName>
</protein>
<dbReference type="PIRSF" id="PIRSF004808">
    <property type="entry name" value="LasT"/>
    <property type="match status" value="1"/>
</dbReference>
<feature type="region of interest" description="Disordered" evidence="6">
    <location>
        <begin position="248"/>
        <end position="270"/>
    </location>
</feature>
<dbReference type="InterPro" id="IPR004384">
    <property type="entry name" value="RNA_MeTrfase_TrmJ/LasT"/>
</dbReference>
<evidence type="ECO:0000256" key="2">
    <source>
        <dbReference type="ARBA" id="ARBA00022603"/>
    </source>
</evidence>
<comment type="caution">
    <text evidence="8">The sequence shown here is derived from an EMBL/GenBank/DDBJ whole genome shotgun (WGS) entry which is preliminary data.</text>
</comment>
<dbReference type="GO" id="GO:0002128">
    <property type="term" value="P:tRNA nucleoside ribose methylation"/>
    <property type="evidence" value="ECO:0007669"/>
    <property type="project" value="TreeGrafter"/>
</dbReference>
<dbReference type="OrthoDB" id="9806346at2"/>
<comment type="subcellular location">
    <subcellularLocation>
        <location evidence="5">Cytoplasm</location>
    </subcellularLocation>
</comment>
<proteinExistence type="inferred from homology"/>
<dbReference type="EC" id="2.1.1.200" evidence="5"/>
<comment type="similarity">
    <text evidence="1">Belongs to the class IV-like SAM-binding methyltransferase superfamily. RNA methyltransferase TrmH family.</text>
</comment>
<reference evidence="8 9" key="1">
    <citation type="submission" date="2016-08" db="EMBL/GenBank/DDBJ databases">
        <authorList>
            <person name="Seilhamer J.J."/>
        </authorList>
    </citation>
    <scope>NUCLEOTIDE SEQUENCE [LARGE SCALE GENOMIC DNA]</scope>
    <source>
        <strain evidence="8 9">PH27A</strain>
    </source>
</reference>
<dbReference type="InterPro" id="IPR029026">
    <property type="entry name" value="tRNA_m1G_MTases_N"/>
</dbReference>
<evidence type="ECO:0000256" key="1">
    <source>
        <dbReference type="ARBA" id="ARBA00007228"/>
    </source>
</evidence>